<proteinExistence type="predicted"/>
<evidence type="ECO:0000313" key="2">
    <source>
        <dbReference type="EMBL" id="GGQ19621.1"/>
    </source>
</evidence>
<dbReference type="EMBL" id="BMSV01000008">
    <property type="protein sequence ID" value="GGQ19621.1"/>
    <property type="molecule type" value="Genomic_DNA"/>
</dbReference>
<feature type="compositionally biased region" description="Basic and acidic residues" evidence="1">
    <location>
        <begin position="61"/>
        <end position="72"/>
    </location>
</feature>
<dbReference type="AlphaFoldDB" id="A0A918B312"/>
<keyword evidence="3" id="KW-1185">Reference proteome</keyword>
<reference evidence="2" key="1">
    <citation type="journal article" date="2014" name="Int. J. Syst. Evol. Microbiol.">
        <title>Complete genome sequence of Corynebacterium casei LMG S-19264T (=DSM 44701T), isolated from a smear-ripened cheese.</title>
        <authorList>
            <consortium name="US DOE Joint Genome Institute (JGI-PGF)"/>
            <person name="Walter F."/>
            <person name="Albersmeier A."/>
            <person name="Kalinowski J."/>
            <person name="Ruckert C."/>
        </authorList>
    </citation>
    <scope>NUCLEOTIDE SEQUENCE</scope>
    <source>
        <strain evidence="2">JCM 4335</strain>
    </source>
</reference>
<sequence>MSTGLSGPHPALRPRQSGADATSYSAREPEEIRGGPPPDPVTGRASTRKRERTPGPAAWEPDVRVARLDRPDATGQCVRGPDSAAESIEKARSVRSDAWAT</sequence>
<organism evidence="2 3">
    <name type="scientific">Streptomyces roseolilacinus</name>
    <dbReference type="NCBI Taxonomy" id="66904"/>
    <lineage>
        <taxon>Bacteria</taxon>
        <taxon>Bacillati</taxon>
        <taxon>Actinomycetota</taxon>
        <taxon>Actinomycetes</taxon>
        <taxon>Kitasatosporales</taxon>
        <taxon>Streptomycetaceae</taxon>
        <taxon>Streptomyces</taxon>
    </lineage>
</organism>
<reference evidence="2" key="2">
    <citation type="submission" date="2020-09" db="EMBL/GenBank/DDBJ databases">
        <authorList>
            <person name="Sun Q."/>
            <person name="Ohkuma M."/>
        </authorList>
    </citation>
    <scope>NUCLEOTIDE SEQUENCE</scope>
    <source>
        <strain evidence="2">JCM 4335</strain>
    </source>
</reference>
<evidence type="ECO:0000313" key="3">
    <source>
        <dbReference type="Proteomes" id="UP000654123"/>
    </source>
</evidence>
<protein>
    <submittedName>
        <fullName evidence="2">Uncharacterized protein</fullName>
    </submittedName>
</protein>
<comment type="caution">
    <text evidence="2">The sequence shown here is derived from an EMBL/GenBank/DDBJ whole genome shotgun (WGS) entry which is preliminary data.</text>
</comment>
<evidence type="ECO:0000256" key="1">
    <source>
        <dbReference type="SAM" id="MobiDB-lite"/>
    </source>
</evidence>
<accession>A0A918B312</accession>
<gene>
    <name evidence="2" type="ORF">GCM10010249_42890</name>
</gene>
<dbReference type="Proteomes" id="UP000654123">
    <property type="component" value="Unassembled WGS sequence"/>
</dbReference>
<feature type="region of interest" description="Disordered" evidence="1">
    <location>
        <begin position="1"/>
        <end position="101"/>
    </location>
</feature>
<name>A0A918B312_9ACTN</name>